<dbReference type="OrthoDB" id="122810at2759"/>
<accession>A0A9W6TY68</accession>
<dbReference type="EMBL" id="BSXW01000423">
    <property type="protein sequence ID" value="GMF21958.1"/>
    <property type="molecule type" value="Genomic_DNA"/>
</dbReference>
<name>A0A9W6TY68_9STRA</name>
<dbReference type="Proteomes" id="UP001165083">
    <property type="component" value="Unassembled WGS sequence"/>
</dbReference>
<gene>
    <name evidence="1" type="ORF">Plil01_000870800</name>
</gene>
<reference evidence="1" key="1">
    <citation type="submission" date="2023-04" db="EMBL/GenBank/DDBJ databases">
        <title>Phytophthora lilii NBRC 32176.</title>
        <authorList>
            <person name="Ichikawa N."/>
            <person name="Sato H."/>
            <person name="Tonouchi N."/>
        </authorList>
    </citation>
    <scope>NUCLEOTIDE SEQUENCE</scope>
    <source>
        <strain evidence="1">NBRC 32176</strain>
    </source>
</reference>
<evidence type="ECO:0000313" key="2">
    <source>
        <dbReference type="Proteomes" id="UP001165083"/>
    </source>
</evidence>
<keyword evidence="2" id="KW-1185">Reference proteome</keyword>
<comment type="caution">
    <text evidence="1">The sequence shown here is derived from an EMBL/GenBank/DDBJ whole genome shotgun (WGS) entry which is preliminary data.</text>
</comment>
<evidence type="ECO:0000313" key="1">
    <source>
        <dbReference type="EMBL" id="GMF21958.1"/>
    </source>
</evidence>
<organism evidence="1 2">
    <name type="scientific">Phytophthora lilii</name>
    <dbReference type="NCBI Taxonomy" id="2077276"/>
    <lineage>
        <taxon>Eukaryota</taxon>
        <taxon>Sar</taxon>
        <taxon>Stramenopiles</taxon>
        <taxon>Oomycota</taxon>
        <taxon>Peronosporomycetes</taxon>
        <taxon>Peronosporales</taxon>
        <taxon>Peronosporaceae</taxon>
        <taxon>Phytophthora</taxon>
    </lineage>
</organism>
<sequence length="303" mass="34058">MAKPHGLLAMSDDDELQTANQIRTGRCRDDKLLHGASSGFDPVQTQARPLREEDRGALCFAERELVSITASVETRVLDYLARFILRTSLEAVTGVDIMAEIERKCGTILNVHVPDGTGVFMEWLNMNLQEQNIEARISKYFVDFDRLVEEKGFLGMLGGGVEGKTTDRQKMKLRCRTEGVECRVALAEAVKATGGAQFVFRESASLDLKLTTVADSCHRAEGPEDEFLLGRITFEEIGIDIDHLLEQLASGGNEGGVGAADEDDLPYLELRQRMQMSQRQWKIWWRRQSRMALRKHKWVALGN</sequence>
<proteinExistence type="predicted"/>
<dbReference type="AlphaFoldDB" id="A0A9W6TY68"/>
<protein>
    <submittedName>
        <fullName evidence="1">Unnamed protein product</fullName>
    </submittedName>
</protein>